<comment type="catalytic activity">
    <reaction evidence="1">
        <text>ATP + protein L-histidine = ADP + protein N-phospho-L-histidine.</text>
        <dbReference type="EC" id="2.7.13.3"/>
    </reaction>
</comment>
<dbReference type="Pfam" id="PF00072">
    <property type="entry name" value="Response_reg"/>
    <property type="match status" value="2"/>
</dbReference>
<dbReference type="InterPro" id="IPR011006">
    <property type="entry name" value="CheY-like_superfamily"/>
</dbReference>
<dbReference type="CDD" id="cd16922">
    <property type="entry name" value="HATPase_EvgS-ArcB-TorS-like"/>
    <property type="match status" value="1"/>
</dbReference>
<dbReference type="Gene3D" id="3.40.50.2300">
    <property type="match status" value="2"/>
</dbReference>
<evidence type="ECO:0000256" key="8">
    <source>
        <dbReference type="ARBA" id="ARBA00022741"/>
    </source>
</evidence>
<comment type="subcellular location">
    <subcellularLocation>
        <location evidence="2">Cell membrane</location>
        <topology evidence="2">Multi-pass membrane protein</topology>
    </subcellularLocation>
</comment>
<dbReference type="Pfam" id="PF00512">
    <property type="entry name" value="HisKA"/>
    <property type="match status" value="1"/>
</dbReference>
<dbReference type="PANTHER" id="PTHR45339:SF1">
    <property type="entry name" value="HYBRID SIGNAL TRANSDUCTION HISTIDINE KINASE J"/>
    <property type="match status" value="1"/>
</dbReference>
<evidence type="ECO:0000256" key="6">
    <source>
        <dbReference type="ARBA" id="ARBA00022679"/>
    </source>
</evidence>
<sequence>MKLSDAFDIKEHEEMVIECFFQLWRHSADLMFIMAVESEEFSLFDNNPASRAIMGLDKDMKIHRLNIREYFGDAVAEGLYATYYKAIEARKPISLEQVIYIEEQQACYDTLLVPIFDASGNATFICGVSRDITKIKTAEKVALEASEKLKEYNTGLEQLNETLDRKVKERTAALENAKQELEQALDAKSAFVARMSHEIRTPINAVIGLSNLALKTQLNAEQNDYLTKIKDSGDVLLGLVNDVLDFSKIEAGMLKLESVPFHPEELVRTTINMNSFSAYEKNLELITDIAKDVPTELIGDPLRIQQILINLVNNAVKFTSEGSICIRLSSEEQEEGHVSLKCEVSDTGIGIPEEHMDTLFSSFAQADDSITRKFGGTGLGLTITSQLSELMGGSITVKSELGSGTTFTVHLPLKISSHQPKAQRFEGMKPKRILVVDDHEISRTVLKNILDGFDIQADTASDGFQAIEAIRDAYHSQQKYDVIFMDWYMPKMNGIEASQKIREEFKDFAPPILMISAYEKHYIQSHLTSGLISQFIEKPVSRSTVYDSIAKFLNINVDEIPEENEIPNFSGYSVLLVEDNPINQQVAIGYLDHTNIGIDCAENGEIALKKIQSKSYDLVLMDIQMPVMDGLTASKHIRTMPEGQQLPIVAMTAHSSDADKQKSLEAGMNGHLSKPISSEQLYSMIRAHISDSPKQTAQLRNTNLPTVSEKTSILEKLRSGTSLDVNNALVALRNKDKLYLDIVQSFHKQYLPCVQDTSNLQFTLESATLFGDIHSLKSNAAYIGENTLSALCSEIEYALKNDSKVESHALEALHQRLYSLVDSLEKVFEGNKIPSNAGQQDQHTALETLLQMIEDNDFAVEHKLKELLNDRTFTQWHNELTTIHHYIEEIEFERAAIFIRSQLDRLKRGDL</sequence>
<evidence type="ECO:0000256" key="11">
    <source>
        <dbReference type="ARBA" id="ARBA00022989"/>
    </source>
</evidence>
<dbReference type="CDD" id="cd00082">
    <property type="entry name" value="HisKA"/>
    <property type="match status" value="1"/>
</dbReference>
<dbReference type="FunFam" id="1.10.287.130:FF:000004">
    <property type="entry name" value="Ethylene receptor 1"/>
    <property type="match status" value="1"/>
</dbReference>
<dbReference type="EC" id="2.7.13.3" evidence="3"/>
<evidence type="ECO:0000256" key="5">
    <source>
        <dbReference type="ARBA" id="ARBA00022553"/>
    </source>
</evidence>
<dbReference type="InterPro" id="IPR005467">
    <property type="entry name" value="His_kinase_dom"/>
</dbReference>
<evidence type="ECO:0000256" key="3">
    <source>
        <dbReference type="ARBA" id="ARBA00012438"/>
    </source>
</evidence>
<dbReference type="Gene3D" id="3.30.565.10">
    <property type="entry name" value="Histidine kinase-like ATPase, C-terminal domain"/>
    <property type="match status" value="1"/>
</dbReference>
<dbReference type="SMART" id="SM00387">
    <property type="entry name" value="HATPase_c"/>
    <property type="match status" value="1"/>
</dbReference>
<dbReference type="PROSITE" id="PS50109">
    <property type="entry name" value="HIS_KIN"/>
    <property type="match status" value="1"/>
</dbReference>
<dbReference type="InterPro" id="IPR036890">
    <property type="entry name" value="HATPase_C_sf"/>
</dbReference>
<keyword evidence="6" id="KW-0808">Transferase</keyword>
<dbReference type="SUPFAM" id="SSF55874">
    <property type="entry name" value="ATPase domain of HSP90 chaperone/DNA topoisomerase II/histidine kinase"/>
    <property type="match status" value="1"/>
</dbReference>
<dbReference type="SMART" id="SM00448">
    <property type="entry name" value="REC"/>
    <property type="match status" value="2"/>
</dbReference>
<evidence type="ECO:0000313" key="20">
    <source>
        <dbReference type="EMBL" id="ADZ93006.1"/>
    </source>
</evidence>
<dbReference type="InterPro" id="IPR036097">
    <property type="entry name" value="HisK_dim/P_sf"/>
</dbReference>
<dbReference type="InterPro" id="IPR003661">
    <property type="entry name" value="HisK_dim/P_dom"/>
</dbReference>
<organism evidence="20 21">
    <name type="scientific">Marinomonas mediterranea (strain ATCC 700492 / JCM 21426 / NBRC 103028 / MMB-1)</name>
    <dbReference type="NCBI Taxonomy" id="717774"/>
    <lineage>
        <taxon>Bacteria</taxon>
        <taxon>Pseudomonadati</taxon>
        <taxon>Pseudomonadota</taxon>
        <taxon>Gammaproteobacteria</taxon>
        <taxon>Oceanospirillales</taxon>
        <taxon>Oceanospirillaceae</taxon>
        <taxon>Marinomonas</taxon>
    </lineage>
</organism>
<dbReference type="SUPFAM" id="SSF47384">
    <property type="entry name" value="Homodimeric domain of signal transducing histidine kinase"/>
    <property type="match status" value="1"/>
</dbReference>
<keyword evidence="8" id="KW-0547">Nucleotide-binding</keyword>
<evidence type="ECO:0000256" key="14">
    <source>
        <dbReference type="PROSITE-ProRule" id="PRU00110"/>
    </source>
</evidence>
<evidence type="ECO:0000259" key="18">
    <source>
        <dbReference type="PROSITE" id="PS50110"/>
    </source>
</evidence>
<name>F2JWY9_MARM1</name>
<dbReference type="Gene3D" id="1.10.287.130">
    <property type="match status" value="1"/>
</dbReference>
<dbReference type="FunFam" id="3.30.565.10:FF:000010">
    <property type="entry name" value="Sensor histidine kinase RcsC"/>
    <property type="match status" value="1"/>
</dbReference>
<feature type="domain" description="Response regulatory" evidence="18">
    <location>
        <begin position="573"/>
        <end position="689"/>
    </location>
</feature>
<keyword evidence="4" id="KW-1003">Cell membrane</keyword>
<dbReference type="PANTHER" id="PTHR45339">
    <property type="entry name" value="HYBRID SIGNAL TRANSDUCTION HISTIDINE KINASE J"/>
    <property type="match status" value="1"/>
</dbReference>
<dbReference type="PROSITE" id="PS50110">
    <property type="entry name" value="RESPONSE_REGULATORY"/>
    <property type="match status" value="2"/>
</dbReference>
<feature type="modified residue" description="4-aspartylphosphate" evidence="15">
    <location>
        <position position="486"/>
    </location>
</feature>
<dbReference type="Proteomes" id="UP000001062">
    <property type="component" value="Chromosome"/>
</dbReference>
<dbReference type="PRINTS" id="PR00344">
    <property type="entry name" value="BCTRLSENSOR"/>
</dbReference>
<evidence type="ECO:0000256" key="13">
    <source>
        <dbReference type="ARBA" id="ARBA00023136"/>
    </source>
</evidence>
<evidence type="ECO:0000256" key="16">
    <source>
        <dbReference type="SAM" id="Coils"/>
    </source>
</evidence>
<proteinExistence type="predicted"/>
<protein>
    <recommendedName>
        <fullName evidence="3">histidine kinase</fullName>
        <ecNumber evidence="3">2.7.13.3</ecNumber>
    </recommendedName>
</protein>
<keyword evidence="10" id="KW-0067">ATP-binding</keyword>
<dbReference type="HOGENOM" id="CLU_000445_104_15_6"/>
<dbReference type="PROSITE" id="PS50894">
    <property type="entry name" value="HPT"/>
    <property type="match status" value="1"/>
</dbReference>
<evidence type="ECO:0000256" key="15">
    <source>
        <dbReference type="PROSITE-ProRule" id="PRU00169"/>
    </source>
</evidence>
<dbReference type="InterPro" id="IPR036641">
    <property type="entry name" value="HPT_dom_sf"/>
</dbReference>
<reference evidence="20 21" key="1">
    <citation type="journal article" date="2012" name="Stand. Genomic Sci.">
        <title>Complete genome sequence of the melanogenic marine bacterium Marinomonas mediterranea type strain (MMB-1(T)).</title>
        <authorList>
            <person name="Lucas-Elio P."/>
            <person name="Goodwin L."/>
            <person name="Woyke T."/>
            <person name="Pitluck S."/>
            <person name="Nolan M."/>
            <person name="Kyrpides N.C."/>
            <person name="Detter J.C."/>
            <person name="Copeland A."/>
            <person name="Teshima H."/>
            <person name="Bruce D."/>
            <person name="Detter C."/>
            <person name="Tapia R."/>
            <person name="Han S."/>
            <person name="Land M.L."/>
            <person name="Ivanova N."/>
            <person name="Mikhailova N."/>
            <person name="Johnston A.W."/>
            <person name="Sanchez-Amat A."/>
        </authorList>
    </citation>
    <scope>NUCLEOTIDE SEQUENCE [LARGE SCALE GENOMIC DNA]</scope>
    <source>
        <strain evidence="21">ATCC 700492 / JCM 21426 / NBRC 103028 / MMB-1</strain>
    </source>
</reference>
<dbReference type="InterPro" id="IPR008207">
    <property type="entry name" value="Sig_transdc_His_kin_Hpt_dom"/>
</dbReference>
<dbReference type="SUPFAM" id="SSF52172">
    <property type="entry name" value="CheY-like"/>
    <property type="match status" value="2"/>
</dbReference>
<keyword evidence="5 15" id="KW-0597">Phosphoprotein</keyword>
<evidence type="ECO:0000256" key="1">
    <source>
        <dbReference type="ARBA" id="ARBA00000085"/>
    </source>
</evidence>
<dbReference type="GO" id="GO:0000155">
    <property type="term" value="F:phosphorelay sensor kinase activity"/>
    <property type="evidence" value="ECO:0007669"/>
    <property type="project" value="InterPro"/>
</dbReference>
<dbReference type="Pfam" id="PF02518">
    <property type="entry name" value="HATPase_c"/>
    <property type="match status" value="1"/>
</dbReference>
<dbReference type="SUPFAM" id="SSF47226">
    <property type="entry name" value="Histidine-containing phosphotransfer domain, HPT domain"/>
    <property type="match status" value="1"/>
</dbReference>
<evidence type="ECO:0000256" key="7">
    <source>
        <dbReference type="ARBA" id="ARBA00022692"/>
    </source>
</evidence>
<evidence type="ECO:0000256" key="10">
    <source>
        <dbReference type="ARBA" id="ARBA00022840"/>
    </source>
</evidence>
<dbReference type="PATRIC" id="fig|717774.3.peg.3911"/>
<evidence type="ECO:0000259" key="17">
    <source>
        <dbReference type="PROSITE" id="PS50109"/>
    </source>
</evidence>
<dbReference type="EMBL" id="CP002583">
    <property type="protein sequence ID" value="ADZ93006.1"/>
    <property type="molecule type" value="Genomic_DNA"/>
</dbReference>
<dbReference type="GO" id="GO:0005524">
    <property type="term" value="F:ATP binding"/>
    <property type="evidence" value="ECO:0007669"/>
    <property type="project" value="UniProtKB-KW"/>
</dbReference>
<evidence type="ECO:0000256" key="9">
    <source>
        <dbReference type="ARBA" id="ARBA00022777"/>
    </source>
</evidence>
<keyword evidence="12" id="KW-0902">Two-component regulatory system</keyword>
<keyword evidence="13" id="KW-0472">Membrane</keyword>
<keyword evidence="7" id="KW-0812">Transmembrane</keyword>
<evidence type="ECO:0000256" key="12">
    <source>
        <dbReference type="ARBA" id="ARBA00023012"/>
    </source>
</evidence>
<dbReference type="CDD" id="cd17546">
    <property type="entry name" value="REC_hyHK_CKI1_RcsC-like"/>
    <property type="match status" value="2"/>
</dbReference>
<feature type="domain" description="Histidine kinase" evidence="17">
    <location>
        <begin position="194"/>
        <end position="415"/>
    </location>
</feature>
<dbReference type="RefSeq" id="WP_013662908.1">
    <property type="nucleotide sequence ID" value="NC_015276.1"/>
</dbReference>
<dbReference type="eggNOG" id="COG2205">
    <property type="taxonomic scope" value="Bacteria"/>
</dbReference>
<dbReference type="KEGG" id="mme:Marme_3796"/>
<feature type="domain" description="Response regulatory" evidence="18">
    <location>
        <begin position="432"/>
        <end position="553"/>
    </location>
</feature>
<accession>F2JWY9</accession>
<feature type="coiled-coil region" evidence="16">
    <location>
        <begin position="142"/>
        <end position="194"/>
    </location>
</feature>
<dbReference type="InterPro" id="IPR004358">
    <property type="entry name" value="Sig_transdc_His_kin-like_C"/>
</dbReference>
<keyword evidence="9 20" id="KW-0418">Kinase</keyword>
<dbReference type="Gene3D" id="1.20.120.160">
    <property type="entry name" value="HPT domain"/>
    <property type="match status" value="1"/>
</dbReference>
<evidence type="ECO:0000313" key="21">
    <source>
        <dbReference type="Proteomes" id="UP000001062"/>
    </source>
</evidence>
<dbReference type="InterPro" id="IPR003594">
    <property type="entry name" value="HATPase_dom"/>
</dbReference>
<feature type="modified residue" description="Phosphohistidine" evidence="14">
    <location>
        <position position="774"/>
    </location>
</feature>
<dbReference type="eggNOG" id="COG0642">
    <property type="taxonomic scope" value="Bacteria"/>
</dbReference>
<keyword evidence="11" id="KW-1133">Transmembrane helix</keyword>
<dbReference type="InterPro" id="IPR001789">
    <property type="entry name" value="Sig_transdc_resp-reg_receiver"/>
</dbReference>
<dbReference type="SUPFAM" id="SSF55785">
    <property type="entry name" value="PYP-like sensor domain (PAS domain)"/>
    <property type="match status" value="1"/>
</dbReference>
<evidence type="ECO:0000256" key="2">
    <source>
        <dbReference type="ARBA" id="ARBA00004651"/>
    </source>
</evidence>
<dbReference type="STRING" id="717774.Marme_3796"/>
<keyword evidence="16" id="KW-0175">Coiled coil</keyword>
<dbReference type="GO" id="GO:0005886">
    <property type="term" value="C:plasma membrane"/>
    <property type="evidence" value="ECO:0007669"/>
    <property type="project" value="UniProtKB-SubCell"/>
</dbReference>
<evidence type="ECO:0000259" key="19">
    <source>
        <dbReference type="PROSITE" id="PS50894"/>
    </source>
</evidence>
<feature type="domain" description="HPt" evidence="19">
    <location>
        <begin position="735"/>
        <end position="831"/>
    </location>
</feature>
<dbReference type="OrthoDB" id="5555669at2"/>
<dbReference type="AlphaFoldDB" id="F2JWY9"/>
<dbReference type="InterPro" id="IPR035965">
    <property type="entry name" value="PAS-like_dom_sf"/>
</dbReference>
<feature type="modified residue" description="4-aspartylphosphate" evidence="15">
    <location>
        <position position="622"/>
    </location>
</feature>
<dbReference type="SMART" id="SM00388">
    <property type="entry name" value="HisKA"/>
    <property type="match status" value="1"/>
</dbReference>
<keyword evidence="21" id="KW-1185">Reference proteome</keyword>
<dbReference type="Gene3D" id="3.30.450.20">
    <property type="entry name" value="PAS domain"/>
    <property type="match status" value="1"/>
</dbReference>
<evidence type="ECO:0000256" key="4">
    <source>
        <dbReference type="ARBA" id="ARBA00022475"/>
    </source>
</evidence>
<gene>
    <name evidence="20" type="ordered locus">Marme_3796</name>
</gene>